<dbReference type="InterPro" id="IPR023996">
    <property type="entry name" value="TonB-dep_OMP_SusC/RagA"/>
</dbReference>
<reference evidence="9 10" key="1">
    <citation type="submission" date="2017-05" db="EMBL/GenBank/DDBJ databases">
        <authorList>
            <person name="Varghese N."/>
            <person name="Submissions S."/>
        </authorList>
    </citation>
    <scope>NUCLEOTIDE SEQUENCE [LARGE SCALE GENOMIC DNA]</scope>
    <source>
        <strain evidence="9 10">DSM 15360</strain>
    </source>
</reference>
<keyword evidence="5 7" id="KW-0472">Membrane</keyword>
<dbReference type="InterPro" id="IPR008969">
    <property type="entry name" value="CarboxyPept-like_regulatory"/>
</dbReference>
<evidence type="ECO:0000313" key="10">
    <source>
        <dbReference type="Proteomes" id="UP001157915"/>
    </source>
</evidence>
<keyword evidence="6 7" id="KW-0998">Cell outer membrane</keyword>
<dbReference type="NCBIfam" id="TIGR04056">
    <property type="entry name" value="OMP_RagA_SusC"/>
    <property type="match status" value="1"/>
</dbReference>
<evidence type="ECO:0000313" key="9">
    <source>
        <dbReference type="EMBL" id="SMP33482.1"/>
    </source>
</evidence>
<dbReference type="RefSeq" id="WP_283414448.1">
    <property type="nucleotide sequence ID" value="NZ_FXUA01000008.1"/>
</dbReference>
<evidence type="ECO:0000256" key="2">
    <source>
        <dbReference type="ARBA" id="ARBA00022448"/>
    </source>
</evidence>
<evidence type="ECO:0000256" key="3">
    <source>
        <dbReference type="ARBA" id="ARBA00022452"/>
    </source>
</evidence>
<evidence type="ECO:0000256" key="7">
    <source>
        <dbReference type="PROSITE-ProRule" id="PRU01360"/>
    </source>
</evidence>
<sequence length="1064" mass="119217">MKYISMILLVFAIFIGKSQAYQQTLATLRGTVTDRDGLSLPGALIYLQDTQYRTITNEEGEFELEVAGVDYTLVVSYIGMKTKEMEITLPLSEPLLIRLTSSETELNTVEIVSTGYQSLPKERATGSFSYLDSQLVQRRVSTSVLDRLEDVTPGLIFNRGKQAVNEPVTIRGRSTIFSDTSPLIIVDNFPYDGPLENINPNDVASITVLKDAAAASIWGARAGNGVIVITTVKGAKGQPLKVSFNTNVTLTAPRDLYYVPQMSIPEFIGIEEQLFSSNFYRSLERNSNKPSLSPTVETLIAERDGLLTGEQADQLLELYRQADLRNDVNEYYLQSGISQQYSLSLSGGSDSHAYQVSLGYDQIRSGIVGNSNNRWTLAMGDEWQTLSDKLKVGISLNISNQNSLVGTEIPGGYAYDRLADEQGNPLPIAKFYSTRFINSVSELGLLDWEYRPLNEIGQLDHRTQAYDIRVSPSIQYSITPELKLGVFYQYWKNINSTRDRDPLSLFATRDLINKYSQVGDDGNYTYPLPQGEVLNLGQSDTYSHTFRPQLSFVKDWEDTHFLNAIAGMEIRDLQGLNSSTAYYGYRDDTGISLPVDLVSRFPLFYNPGQQASIPSEDSHGGRVDRFISYYANVGYDLKHRYFLTLSARKDQANIFGVESNKRGVPLWSMGAGWILSDEKFADFPKMPFLKLRATYGVSGNVDKSLSSAVTARYITFLPWDILPQLTASGIVNPPNPGLSWEKIQTTNLALDVETQNGFLAGSIEYYIKDSRDLLGDYSVEAATGNTNFTGNFAASRINGADLSLAVRWFRNDFQWTSNLFYSGVNEKVTDFEKLPTVSNLLAMANTSMPYPYAGRPLYGIYSYKWAGLDPDTGDPLGFVDGEASNDYLAISRESTIENLQYHGPARPTSFGAFRNDFGYKGFALSVNISYRFGYYYSRESINYYTLLRGTIGHGDYDRRWQQPGDEEWTQVPSLPASSDTRRNNFYMNSGALVEKGDHIRLNDVRFSYTLSSARMPRLPFHSAEFYSYASNLGILWKASDDALDPDFQTSRPLRSFALGMRLDF</sequence>
<evidence type="ECO:0000256" key="4">
    <source>
        <dbReference type="ARBA" id="ARBA00022692"/>
    </source>
</evidence>
<keyword evidence="4 7" id="KW-0812">Transmembrane</keyword>
<dbReference type="NCBIfam" id="TIGR04057">
    <property type="entry name" value="SusC_RagA_signa"/>
    <property type="match status" value="1"/>
</dbReference>
<dbReference type="Pfam" id="PF13715">
    <property type="entry name" value="CarbopepD_reg_2"/>
    <property type="match status" value="1"/>
</dbReference>
<accession>A0ABY1PFV9</accession>
<dbReference type="InterPro" id="IPR037066">
    <property type="entry name" value="Plug_dom_sf"/>
</dbReference>
<keyword evidence="2 7" id="KW-0813">Transport</keyword>
<evidence type="ECO:0000256" key="1">
    <source>
        <dbReference type="ARBA" id="ARBA00004571"/>
    </source>
</evidence>
<dbReference type="InterPro" id="IPR012910">
    <property type="entry name" value="Plug_dom"/>
</dbReference>
<evidence type="ECO:0000259" key="8">
    <source>
        <dbReference type="Pfam" id="PF07715"/>
    </source>
</evidence>
<dbReference type="Gene3D" id="2.60.40.1120">
    <property type="entry name" value="Carboxypeptidase-like, regulatory domain"/>
    <property type="match status" value="1"/>
</dbReference>
<comment type="caution">
    <text evidence="9">The sequence shown here is derived from an EMBL/GenBank/DDBJ whole genome shotgun (WGS) entry which is preliminary data.</text>
</comment>
<evidence type="ECO:0000256" key="6">
    <source>
        <dbReference type="ARBA" id="ARBA00023237"/>
    </source>
</evidence>
<dbReference type="Gene3D" id="2.170.130.10">
    <property type="entry name" value="TonB-dependent receptor, plug domain"/>
    <property type="match status" value="1"/>
</dbReference>
<name>A0ABY1PFV9_9BACT</name>
<keyword evidence="10" id="KW-1185">Reference proteome</keyword>
<keyword evidence="3 7" id="KW-1134">Transmembrane beta strand</keyword>
<dbReference type="SUPFAM" id="SSF56935">
    <property type="entry name" value="Porins"/>
    <property type="match status" value="1"/>
</dbReference>
<dbReference type="Gene3D" id="2.40.170.20">
    <property type="entry name" value="TonB-dependent receptor, beta-barrel domain"/>
    <property type="match status" value="1"/>
</dbReference>
<feature type="domain" description="TonB-dependent receptor plug" evidence="8">
    <location>
        <begin position="121"/>
        <end position="226"/>
    </location>
</feature>
<dbReference type="PROSITE" id="PS52016">
    <property type="entry name" value="TONB_DEPENDENT_REC_3"/>
    <property type="match status" value="1"/>
</dbReference>
<comment type="subcellular location">
    <subcellularLocation>
        <location evidence="1 7">Cell outer membrane</location>
        <topology evidence="1 7">Multi-pass membrane protein</topology>
    </subcellularLocation>
</comment>
<proteinExistence type="inferred from homology"/>
<dbReference type="Pfam" id="PF07715">
    <property type="entry name" value="Plug"/>
    <property type="match status" value="1"/>
</dbReference>
<gene>
    <name evidence="9" type="ORF">SAMN06265367_108198</name>
</gene>
<dbReference type="InterPro" id="IPR039426">
    <property type="entry name" value="TonB-dep_rcpt-like"/>
</dbReference>
<comment type="similarity">
    <text evidence="7">Belongs to the TonB-dependent receptor family.</text>
</comment>
<organism evidence="9 10">
    <name type="scientific">Algoriphagus winogradskyi</name>
    <dbReference type="NCBI Taxonomy" id="237017"/>
    <lineage>
        <taxon>Bacteria</taxon>
        <taxon>Pseudomonadati</taxon>
        <taxon>Bacteroidota</taxon>
        <taxon>Cytophagia</taxon>
        <taxon>Cytophagales</taxon>
        <taxon>Cyclobacteriaceae</taxon>
        <taxon>Algoriphagus</taxon>
    </lineage>
</organism>
<evidence type="ECO:0000256" key="5">
    <source>
        <dbReference type="ARBA" id="ARBA00023136"/>
    </source>
</evidence>
<dbReference type="Proteomes" id="UP001157915">
    <property type="component" value="Unassembled WGS sequence"/>
</dbReference>
<dbReference type="InterPro" id="IPR036942">
    <property type="entry name" value="Beta-barrel_TonB_sf"/>
</dbReference>
<dbReference type="InterPro" id="IPR023997">
    <property type="entry name" value="TonB-dep_OMP_SusC/RagA_CS"/>
</dbReference>
<dbReference type="SUPFAM" id="SSF49464">
    <property type="entry name" value="Carboxypeptidase regulatory domain-like"/>
    <property type="match status" value="1"/>
</dbReference>
<protein>
    <submittedName>
        <fullName evidence="9">TonB-linked outer membrane protein, SusC/RagA family</fullName>
    </submittedName>
</protein>
<dbReference type="EMBL" id="FXUA01000008">
    <property type="protein sequence ID" value="SMP33482.1"/>
    <property type="molecule type" value="Genomic_DNA"/>
</dbReference>